<protein>
    <submittedName>
        <fullName evidence="2">Uncharacterized protein</fullName>
    </submittedName>
</protein>
<feature type="compositionally biased region" description="Polar residues" evidence="1">
    <location>
        <begin position="55"/>
        <end position="65"/>
    </location>
</feature>
<dbReference type="OrthoDB" id="1421013at2759"/>
<evidence type="ECO:0000256" key="1">
    <source>
        <dbReference type="SAM" id="MobiDB-lite"/>
    </source>
</evidence>
<evidence type="ECO:0000313" key="3">
    <source>
        <dbReference type="Proteomes" id="UP000308199"/>
    </source>
</evidence>
<gene>
    <name evidence="2" type="ORF">EW145_g954</name>
</gene>
<feature type="compositionally biased region" description="Basic and acidic residues" evidence="1">
    <location>
        <begin position="70"/>
        <end position="79"/>
    </location>
</feature>
<reference evidence="2 3" key="1">
    <citation type="submission" date="2019-02" db="EMBL/GenBank/DDBJ databases">
        <title>Genome sequencing of the rare red list fungi Phellinidium pouzarii.</title>
        <authorList>
            <person name="Buettner E."/>
            <person name="Kellner H."/>
        </authorList>
    </citation>
    <scope>NUCLEOTIDE SEQUENCE [LARGE SCALE GENOMIC DNA]</scope>
    <source>
        <strain evidence="2 3">DSM 108285</strain>
    </source>
</reference>
<feature type="compositionally biased region" description="Basic and acidic residues" evidence="1">
    <location>
        <begin position="106"/>
        <end position="123"/>
    </location>
</feature>
<name>A0A4S4LI47_9AGAM</name>
<keyword evidence="3" id="KW-1185">Reference proteome</keyword>
<dbReference type="AlphaFoldDB" id="A0A4S4LI47"/>
<evidence type="ECO:0000313" key="2">
    <source>
        <dbReference type="EMBL" id="THH10978.1"/>
    </source>
</evidence>
<dbReference type="Proteomes" id="UP000308199">
    <property type="component" value="Unassembled WGS sequence"/>
</dbReference>
<accession>A0A4S4LI47</accession>
<dbReference type="EMBL" id="SGPK01000023">
    <property type="protein sequence ID" value="THH10978.1"/>
    <property type="molecule type" value="Genomic_DNA"/>
</dbReference>
<sequence>MFVPVQMTDKMRERDQYQQDLAVESDSEDAVLEVIGDDEKEQPGNQRKGKEHSQSVEMQELTDSVGTKAEYQREKRPRPMDPFTSLVDKTGSDADTGVGQPKNKSKKLEAVIDVDSTSRRAGSDTEIGNAETALKKQRKETKVTT</sequence>
<organism evidence="2 3">
    <name type="scientific">Phellinidium pouzarii</name>
    <dbReference type="NCBI Taxonomy" id="167371"/>
    <lineage>
        <taxon>Eukaryota</taxon>
        <taxon>Fungi</taxon>
        <taxon>Dikarya</taxon>
        <taxon>Basidiomycota</taxon>
        <taxon>Agaricomycotina</taxon>
        <taxon>Agaricomycetes</taxon>
        <taxon>Hymenochaetales</taxon>
        <taxon>Hymenochaetaceae</taxon>
        <taxon>Phellinidium</taxon>
    </lineage>
</organism>
<comment type="caution">
    <text evidence="2">The sequence shown here is derived from an EMBL/GenBank/DDBJ whole genome shotgun (WGS) entry which is preliminary data.</text>
</comment>
<proteinExistence type="predicted"/>
<feature type="compositionally biased region" description="Acidic residues" evidence="1">
    <location>
        <begin position="23"/>
        <end position="40"/>
    </location>
</feature>
<feature type="region of interest" description="Disordered" evidence="1">
    <location>
        <begin position="1"/>
        <end position="145"/>
    </location>
</feature>